<reference evidence="3" key="1">
    <citation type="submission" date="2013-02" db="EMBL/GenBank/DDBJ databases">
        <title>The Genome Sequence of Acinetobacter sp. NIPH 236.</title>
        <authorList>
            <consortium name="The Broad Institute Genome Sequencing Platform"/>
            <consortium name="The Broad Institute Genome Sequencing Center for Infectious Disease"/>
            <person name="Cerqueira G."/>
            <person name="Feldgarden M."/>
            <person name="Courvalin P."/>
            <person name="Perichon B."/>
            <person name="Grillot-Courvalin C."/>
            <person name="Clermont D."/>
            <person name="Rocha E."/>
            <person name="Yoon E.-J."/>
            <person name="Nemec A."/>
            <person name="Walker B."/>
            <person name="Young S.K."/>
            <person name="Zeng Q."/>
            <person name="Gargeya S."/>
            <person name="Fitzgerald M."/>
            <person name="Haas B."/>
            <person name="Abouelleil A."/>
            <person name="Alvarado L."/>
            <person name="Arachchi H.M."/>
            <person name="Berlin A.M."/>
            <person name="Chapman S.B."/>
            <person name="Dewar J."/>
            <person name="Goldberg J."/>
            <person name="Griggs A."/>
            <person name="Gujja S."/>
            <person name="Hansen M."/>
            <person name="Howarth C."/>
            <person name="Imamovic A."/>
            <person name="Larimer J."/>
            <person name="McCowan C."/>
            <person name="Murphy C."/>
            <person name="Neiman D."/>
            <person name="Pearson M."/>
            <person name="Priest M."/>
            <person name="Roberts A."/>
            <person name="Saif S."/>
            <person name="Shea T."/>
            <person name="Sisk P."/>
            <person name="Sykes S."/>
            <person name="Wortman J."/>
            <person name="Nusbaum C."/>
            <person name="Birren B."/>
        </authorList>
    </citation>
    <scope>NUCLEOTIDE SEQUENCE [LARGE SCALE GENOMIC DNA]</scope>
    <source>
        <strain evidence="3">NIPH 236</strain>
    </source>
</reference>
<evidence type="ECO:0000256" key="1">
    <source>
        <dbReference type="HAMAP-Rule" id="MF_00827"/>
    </source>
</evidence>
<dbReference type="GeneID" id="92835149"/>
<evidence type="ECO:0000313" key="3">
    <source>
        <dbReference type="Proteomes" id="UP000013190"/>
    </source>
</evidence>
<comment type="caution">
    <text evidence="2">The sequence shown here is derived from an EMBL/GenBank/DDBJ whole genome shotgun (WGS) entry which is preliminary data.</text>
</comment>
<sequence length="85" mass="9703">MNLSKSEQRTLHVLAKGGKIVKLKNESGQLIAVECYSREGFVLSDCTLDVFRKLKKKRLIKSQEGQSYQINLNGLRNVRPQLDNQ</sequence>
<dbReference type="NCBIfam" id="NF010240">
    <property type="entry name" value="PRK13687.1"/>
    <property type="match status" value="1"/>
</dbReference>
<protein>
    <recommendedName>
        <fullName evidence="1">UPF0386 protein F992_01758</fullName>
    </recommendedName>
</protein>
<proteinExistence type="inferred from homology"/>
<gene>
    <name evidence="2" type="ORF">F992_01758</name>
</gene>
<dbReference type="EMBL" id="APOJ01000023">
    <property type="protein sequence ID" value="ENU27151.1"/>
    <property type="molecule type" value="Genomic_DNA"/>
</dbReference>
<organism evidence="2 3">
    <name type="scientific">Acinetobacter modestus</name>
    <dbReference type="NCBI Taxonomy" id="1776740"/>
    <lineage>
        <taxon>Bacteria</taxon>
        <taxon>Pseudomonadati</taxon>
        <taxon>Pseudomonadota</taxon>
        <taxon>Gammaproteobacteria</taxon>
        <taxon>Moraxellales</taxon>
        <taxon>Moraxellaceae</taxon>
        <taxon>Acinetobacter</taxon>
    </lineage>
</organism>
<accession>A0ABN0JP09</accession>
<keyword evidence="3" id="KW-1185">Reference proteome</keyword>
<dbReference type="Proteomes" id="UP000013190">
    <property type="component" value="Unassembled WGS sequence"/>
</dbReference>
<evidence type="ECO:0000313" key="2">
    <source>
        <dbReference type="EMBL" id="ENU27151.1"/>
    </source>
</evidence>
<comment type="similarity">
    <text evidence="1">Belongs to the UPF0386 family.</text>
</comment>
<name>A0ABN0JP09_9GAMM</name>
<dbReference type="InterPro" id="IPR018654">
    <property type="entry name" value="YjhX_toxin"/>
</dbReference>
<dbReference type="RefSeq" id="WP_004661840.1">
    <property type="nucleotide sequence ID" value="NZ_BMDV01000002.1"/>
</dbReference>
<dbReference type="HAMAP" id="MF_00827">
    <property type="entry name" value="UPF0386"/>
    <property type="match status" value="1"/>
</dbReference>
<reference evidence="2 3" key="2">
    <citation type="journal article" date="2016" name="Int. J. Syst. Evol. Microbiol.">
        <title>Taxonomy of haemolytic and/or proteolytic strains of the genus Acinetobacter with the proposal of Acinetobacter courvalinii sp. nov. (genomic species 14 sensu Bouvet &amp; Jeanjean), Acinetobacter dispersus sp. nov. (genomic species 17), Acinetobacter modestus sp. nov., Acinetobacter proteolyticus sp. nov. and Acinetobacter vivianii sp. nov.</title>
        <authorList>
            <person name="Nemec A."/>
            <person name="Radolfova-Krizova L."/>
            <person name="Maixnerova M."/>
            <person name="Vrestiakova E."/>
            <person name="Jezek P."/>
            <person name="Sedo O."/>
        </authorList>
    </citation>
    <scope>NUCLEOTIDE SEQUENCE [LARGE SCALE GENOMIC DNA]</scope>
    <source>
        <strain evidence="2 3">NIPH 236</strain>
    </source>
</reference>
<dbReference type="Pfam" id="PF09857">
    <property type="entry name" value="YjhX_toxin"/>
    <property type="match status" value="1"/>
</dbReference>